<dbReference type="Proteomes" id="UP001365846">
    <property type="component" value="Unassembled WGS sequence"/>
</dbReference>
<reference evidence="2 3" key="1">
    <citation type="submission" date="2024-03" db="EMBL/GenBank/DDBJ databases">
        <title>Novel species of the genus Variovorax.</title>
        <authorList>
            <person name="Liu Q."/>
            <person name="Xin Y.-H."/>
        </authorList>
    </citation>
    <scope>NUCLEOTIDE SEQUENCE [LARGE SCALE GENOMIC DNA]</scope>
    <source>
        <strain evidence="2 3">KACC 18899</strain>
    </source>
</reference>
<evidence type="ECO:0000313" key="2">
    <source>
        <dbReference type="EMBL" id="MEJ8809656.1"/>
    </source>
</evidence>
<name>A0ABU8V8L2_9BURK</name>
<evidence type="ECO:0000313" key="3">
    <source>
        <dbReference type="Proteomes" id="UP001365846"/>
    </source>
</evidence>
<dbReference type="RefSeq" id="WP_340354992.1">
    <property type="nucleotide sequence ID" value="NZ_JBBKZU010000001.1"/>
</dbReference>
<keyword evidence="1" id="KW-0732">Signal</keyword>
<keyword evidence="3" id="KW-1185">Reference proteome</keyword>
<organism evidence="2 3">
    <name type="scientific">Variovorax ureilyticus</name>
    <dbReference type="NCBI Taxonomy" id="1836198"/>
    <lineage>
        <taxon>Bacteria</taxon>
        <taxon>Pseudomonadati</taxon>
        <taxon>Pseudomonadota</taxon>
        <taxon>Betaproteobacteria</taxon>
        <taxon>Burkholderiales</taxon>
        <taxon>Comamonadaceae</taxon>
        <taxon>Variovorax</taxon>
    </lineage>
</organism>
<proteinExistence type="predicted"/>
<protein>
    <submittedName>
        <fullName evidence="2">Uncharacterized protein</fullName>
    </submittedName>
</protein>
<feature type="chain" id="PRO_5046945942" evidence="1">
    <location>
        <begin position="17"/>
        <end position="92"/>
    </location>
</feature>
<accession>A0ABU8V8L2</accession>
<evidence type="ECO:0000256" key="1">
    <source>
        <dbReference type="SAM" id="SignalP"/>
    </source>
</evidence>
<feature type="signal peptide" evidence="1">
    <location>
        <begin position="1"/>
        <end position="16"/>
    </location>
</feature>
<dbReference type="EMBL" id="JBBKZU010000001">
    <property type="protein sequence ID" value="MEJ8809656.1"/>
    <property type="molecule type" value="Genomic_DNA"/>
</dbReference>
<gene>
    <name evidence="2" type="ORF">WKW77_01155</name>
</gene>
<comment type="caution">
    <text evidence="2">The sequence shown here is derived from an EMBL/GenBank/DDBJ whole genome shotgun (WGS) entry which is preliminary data.</text>
</comment>
<sequence>MTVWRFALAALAVVLAAGCSTDARQQAMADARIESPKGRMTVEEKVGQPSPYSPMFIGQVLKPTVEGGVFDLWLGPSATQGLKTSFVLAEPE</sequence>
<dbReference type="PROSITE" id="PS51257">
    <property type="entry name" value="PROKAR_LIPOPROTEIN"/>
    <property type="match status" value="1"/>
</dbReference>